<dbReference type="Pfam" id="PF08798">
    <property type="entry name" value="CRISPR_assoc"/>
    <property type="match status" value="1"/>
</dbReference>
<evidence type="ECO:0000313" key="1">
    <source>
        <dbReference type="EMBL" id="GAA1532761.1"/>
    </source>
</evidence>
<organism evidence="1 2">
    <name type="scientific">Dermacoccus barathri</name>
    <dbReference type="NCBI Taxonomy" id="322601"/>
    <lineage>
        <taxon>Bacteria</taxon>
        <taxon>Bacillati</taxon>
        <taxon>Actinomycetota</taxon>
        <taxon>Actinomycetes</taxon>
        <taxon>Micrococcales</taxon>
        <taxon>Dermacoccaceae</taxon>
        <taxon>Dermacoccus</taxon>
    </lineage>
</organism>
<reference evidence="1 2" key="1">
    <citation type="journal article" date="2019" name="Int. J. Syst. Evol. Microbiol.">
        <title>The Global Catalogue of Microorganisms (GCM) 10K type strain sequencing project: providing services to taxonomists for standard genome sequencing and annotation.</title>
        <authorList>
            <consortium name="The Broad Institute Genomics Platform"/>
            <consortium name="The Broad Institute Genome Sequencing Center for Infectious Disease"/>
            <person name="Wu L."/>
            <person name="Ma J."/>
        </authorList>
    </citation>
    <scope>NUCLEOTIDE SEQUENCE [LARGE SCALE GENOMIC DNA]</scope>
    <source>
        <strain evidence="1 2">JCM 14588</strain>
    </source>
</reference>
<dbReference type="SMART" id="SM01101">
    <property type="entry name" value="CRISPR_assoc"/>
    <property type="match status" value="1"/>
</dbReference>
<dbReference type="EMBL" id="BAAANV010000013">
    <property type="protein sequence ID" value="GAA1532761.1"/>
    <property type="molecule type" value="Genomic_DNA"/>
</dbReference>
<dbReference type="RefSeq" id="WP_346029474.1">
    <property type="nucleotide sequence ID" value="NZ_BAAANV010000013.1"/>
</dbReference>
<dbReference type="SUPFAM" id="SSF117987">
    <property type="entry name" value="CRISPR-associated protein"/>
    <property type="match status" value="2"/>
</dbReference>
<proteinExistence type="predicted"/>
<dbReference type="Gene3D" id="3.30.70.1210">
    <property type="entry name" value="Crispr-associated protein, domain 2"/>
    <property type="match status" value="1"/>
</dbReference>
<protein>
    <submittedName>
        <fullName evidence="1">Type I-E CRISPR-associated protein Cas6/Cse3/CasE</fullName>
    </submittedName>
</protein>
<dbReference type="NCBIfam" id="TIGR01907">
    <property type="entry name" value="casE_Cse3"/>
    <property type="match status" value="1"/>
</dbReference>
<dbReference type="Gene3D" id="3.30.70.1200">
    <property type="entry name" value="Crispr-associated protein, domain 1"/>
    <property type="match status" value="1"/>
</dbReference>
<keyword evidence="2" id="KW-1185">Reference proteome</keyword>
<dbReference type="CDD" id="cd09727">
    <property type="entry name" value="Cas6_I-E"/>
    <property type="match status" value="1"/>
</dbReference>
<evidence type="ECO:0000313" key="2">
    <source>
        <dbReference type="Proteomes" id="UP001501288"/>
    </source>
</evidence>
<sequence>MYLTQMKLNPSRDGTRRALASDQVMHAMVLAGFPHLTANERVLWRVDIANRHDVTLYVVSPARPDMTGLVEQTGWPLEQTWKTAPYANLLDRLEAGQQWRFRLSANPTVSEAQGPGVRGKVRPCRTVGQQEEWLSKRTAAIGVSFGDGEPAFVVTRRGMSEFPRTDTVTGQRKRVQLTKATYEGALEVVDVDLLRRALVQGVGRGKAYGCGLMTLAHP</sequence>
<gene>
    <name evidence="1" type="primary">cas6e</name>
    <name evidence="1" type="ORF">GCM10009762_03330</name>
</gene>
<comment type="caution">
    <text evidence="1">The sequence shown here is derived from an EMBL/GenBank/DDBJ whole genome shotgun (WGS) entry which is preliminary data.</text>
</comment>
<accession>A0ABN2B5E4</accession>
<name>A0ABN2B5E4_9MICO</name>
<dbReference type="InterPro" id="IPR010179">
    <property type="entry name" value="CRISPR-assoc_prot_Cse3"/>
</dbReference>
<dbReference type="Proteomes" id="UP001501288">
    <property type="component" value="Unassembled WGS sequence"/>
</dbReference>